<dbReference type="Proteomes" id="UP001601059">
    <property type="component" value="Unassembled WGS sequence"/>
</dbReference>
<reference evidence="1 2" key="1">
    <citation type="submission" date="2024-08" db="EMBL/GenBank/DDBJ databases">
        <title>Two novel Cytobacillus novel species.</title>
        <authorList>
            <person name="Liu G."/>
        </authorList>
    </citation>
    <scope>NUCLEOTIDE SEQUENCE [LARGE SCALE GENOMIC DNA]</scope>
    <source>
        <strain evidence="1 2">FJAT-54145</strain>
    </source>
</reference>
<dbReference type="EMBL" id="JBIACK010000003">
    <property type="protein sequence ID" value="MFE8700877.1"/>
    <property type="molecule type" value="Genomic_DNA"/>
</dbReference>
<evidence type="ECO:0000313" key="2">
    <source>
        <dbReference type="Proteomes" id="UP001601059"/>
    </source>
</evidence>
<accession>A0ABW6KDV7</accession>
<keyword evidence="2" id="KW-1185">Reference proteome</keyword>
<dbReference type="RefSeq" id="WP_389360470.1">
    <property type="nucleotide sequence ID" value="NZ_JBIACK010000003.1"/>
</dbReference>
<proteinExistence type="predicted"/>
<sequence length="96" mass="11225">MDKKLVEEITRLVLERINDYEKQPQYTLPLNESELSDWNHLHSHKREGSTSSQYSTPLSEEELKDWGRISSFSKELVDKRETSGQTNKVRFSKVVG</sequence>
<name>A0ABW6KDV7_9BACI</name>
<gene>
    <name evidence="1" type="ORF">ACFYKX_09640</name>
</gene>
<evidence type="ECO:0000313" key="1">
    <source>
        <dbReference type="EMBL" id="MFE8700877.1"/>
    </source>
</evidence>
<protein>
    <submittedName>
        <fullName evidence="1">Uncharacterized protein</fullName>
    </submittedName>
</protein>
<organism evidence="1 2">
    <name type="scientific">Cytobacillus spartinae</name>
    <dbReference type="NCBI Taxonomy" id="3299023"/>
    <lineage>
        <taxon>Bacteria</taxon>
        <taxon>Bacillati</taxon>
        <taxon>Bacillota</taxon>
        <taxon>Bacilli</taxon>
        <taxon>Bacillales</taxon>
        <taxon>Bacillaceae</taxon>
        <taxon>Cytobacillus</taxon>
    </lineage>
</organism>
<comment type="caution">
    <text evidence="1">The sequence shown here is derived from an EMBL/GenBank/DDBJ whole genome shotgun (WGS) entry which is preliminary data.</text>
</comment>